<dbReference type="FunFam" id="3.40.640.10:FF:000005">
    <property type="entry name" value="Glycine dehydrogenase (decarboxylating), mitochondrial"/>
    <property type="match status" value="1"/>
</dbReference>
<comment type="function">
    <text evidence="2 8">The glycine cleavage system catalyzes the degradation of glycine. The P protein binds the alpha-amino group of glycine through its pyridoxal phosphate cofactor; CO(2) is released and the remaining methylamine moiety is then transferred to the lipoamide cofactor of the H protein.</text>
</comment>
<evidence type="ECO:0000256" key="4">
    <source>
        <dbReference type="ARBA" id="ARBA00011690"/>
    </source>
</evidence>
<dbReference type="SUPFAM" id="SSF53383">
    <property type="entry name" value="PLP-dependent transferases"/>
    <property type="match status" value="2"/>
</dbReference>
<gene>
    <name evidence="8 12" type="primary">gcvP</name>
    <name evidence="12" type="ORF">Pla133_18860</name>
</gene>
<proteinExistence type="inferred from homology"/>
<dbReference type="GO" id="GO:0019464">
    <property type="term" value="P:glycine decarboxylation via glycine cleavage system"/>
    <property type="evidence" value="ECO:0007669"/>
    <property type="project" value="UniProtKB-UniRule"/>
</dbReference>
<evidence type="ECO:0000313" key="12">
    <source>
        <dbReference type="EMBL" id="QDU66810.1"/>
    </source>
</evidence>
<comment type="catalytic activity">
    <reaction evidence="7 8">
        <text>N(6)-[(R)-lipoyl]-L-lysyl-[glycine-cleavage complex H protein] + glycine + H(+) = N(6)-[(R)-S(8)-aminomethyldihydrolipoyl]-L-lysyl-[glycine-cleavage complex H protein] + CO2</text>
        <dbReference type="Rhea" id="RHEA:24304"/>
        <dbReference type="Rhea" id="RHEA-COMP:10494"/>
        <dbReference type="Rhea" id="RHEA-COMP:10495"/>
        <dbReference type="ChEBI" id="CHEBI:15378"/>
        <dbReference type="ChEBI" id="CHEBI:16526"/>
        <dbReference type="ChEBI" id="CHEBI:57305"/>
        <dbReference type="ChEBI" id="CHEBI:83099"/>
        <dbReference type="ChEBI" id="CHEBI:83143"/>
        <dbReference type="EC" id="1.4.4.2"/>
    </reaction>
</comment>
<dbReference type="KEGG" id="pbap:Pla133_18860"/>
<organism evidence="12 13">
    <name type="scientific">Engelhardtia mirabilis</name>
    <dbReference type="NCBI Taxonomy" id="2528011"/>
    <lineage>
        <taxon>Bacteria</taxon>
        <taxon>Pseudomonadati</taxon>
        <taxon>Planctomycetota</taxon>
        <taxon>Planctomycetia</taxon>
        <taxon>Planctomycetia incertae sedis</taxon>
        <taxon>Engelhardtia</taxon>
    </lineage>
</organism>
<dbReference type="Gene3D" id="3.40.640.10">
    <property type="entry name" value="Type I PLP-dependent aspartate aminotransferase-like (Major domain)"/>
    <property type="match status" value="2"/>
</dbReference>
<dbReference type="HAMAP" id="MF_00711">
    <property type="entry name" value="GcvP"/>
    <property type="match status" value="1"/>
</dbReference>
<evidence type="ECO:0000256" key="6">
    <source>
        <dbReference type="ARBA" id="ARBA00023002"/>
    </source>
</evidence>
<dbReference type="GO" id="GO:0005960">
    <property type="term" value="C:glycine cleavage complex"/>
    <property type="evidence" value="ECO:0007669"/>
    <property type="project" value="TreeGrafter"/>
</dbReference>
<feature type="modified residue" description="N6-(pyridoxal phosphate)lysine" evidence="8 9">
    <location>
        <position position="711"/>
    </location>
</feature>
<dbReference type="NCBIfam" id="NF003346">
    <property type="entry name" value="PRK04366.1"/>
    <property type="match status" value="1"/>
</dbReference>
<dbReference type="Pfam" id="PF21478">
    <property type="entry name" value="GcvP2_C"/>
    <property type="match status" value="1"/>
</dbReference>
<dbReference type="PANTHER" id="PTHR11773:SF1">
    <property type="entry name" value="GLYCINE DEHYDROGENASE (DECARBOXYLATING), MITOCHONDRIAL"/>
    <property type="match status" value="1"/>
</dbReference>
<dbReference type="InterPro" id="IPR049315">
    <property type="entry name" value="GDC-P_N"/>
</dbReference>
<dbReference type="EC" id="1.4.4.2" evidence="8"/>
<dbReference type="GO" id="GO:0030170">
    <property type="term" value="F:pyridoxal phosphate binding"/>
    <property type="evidence" value="ECO:0007669"/>
    <property type="project" value="TreeGrafter"/>
</dbReference>
<keyword evidence="5 8" id="KW-0663">Pyridoxal phosphate</keyword>
<dbReference type="InterPro" id="IPR015424">
    <property type="entry name" value="PyrdxlP-dep_Trfase"/>
</dbReference>
<evidence type="ECO:0000256" key="1">
    <source>
        <dbReference type="ARBA" id="ARBA00001933"/>
    </source>
</evidence>
<dbReference type="FunFam" id="3.40.640.10:FF:000007">
    <property type="entry name" value="glycine dehydrogenase (Decarboxylating), mitochondrial"/>
    <property type="match status" value="1"/>
</dbReference>
<evidence type="ECO:0000256" key="7">
    <source>
        <dbReference type="ARBA" id="ARBA00049026"/>
    </source>
</evidence>
<reference evidence="12 13" key="1">
    <citation type="submission" date="2019-02" db="EMBL/GenBank/DDBJ databases">
        <title>Deep-cultivation of Planctomycetes and their phenomic and genomic characterization uncovers novel biology.</title>
        <authorList>
            <person name="Wiegand S."/>
            <person name="Jogler M."/>
            <person name="Boedeker C."/>
            <person name="Pinto D."/>
            <person name="Vollmers J."/>
            <person name="Rivas-Marin E."/>
            <person name="Kohn T."/>
            <person name="Peeters S.H."/>
            <person name="Heuer A."/>
            <person name="Rast P."/>
            <person name="Oberbeckmann S."/>
            <person name="Bunk B."/>
            <person name="Jeske O."/>
            <person name="Meyerdierks A."/>
            <person name="Storesund J.E."/>
            <person name="Kallscheuer N."/>
            <person name="Luecker S."/>
            <person name="Lage O.M."/>
            <person name="Pohl T."/>
            <person name="Merkel B.J."/>
            <person name="Hornburger P."/>
            <person name="Mueller R.-W."/>
            <person name="Bruemmer F."/>
            <person name="Labrenz M."/>
            <person name="Spormann A.M."/>
            <person name="Op den Camp H."/>
            <person name="Overmann J."/>
            <person name="Amann R."/>
            <person name="Jetten M.S.M."/>
            <person name="Mascher T."/>
            <person name="Medema M.H."/>
            <person name="Devos D.P."/>
            <person name="Kaster A.-K."/>
            <person name="Ovreas L."/>
            <person name="Rohde M."/>
            <person name="Galperin M.Y."/>
            <person name="Jogler C."/>
        </authorList>
    </citation>
    <scope>NUCLEOTIDE SEQUENCE [LARGE SCALE GENOMIC DNA]</scope>
    <source>
        <strain evidence="12 13">Pla133</strain>
    </source>
</reference>
<feature type="domain" description="Glycine cleavage system P-protein N-terminal" evidence="10">
    <location>
        <begin position="19"/>
        <end position="446"/>
    </location>
</feature>
<dbReference type="GO" id="GO:0016594">
    <property type="term" value="F:glycine binding"/>
    <property type="evidence" value="ECO:0007669"/>
    <property type="project" value="TreeGrafter"/>
</dbReference>
<dbReference type="GO" id="GO:0005829">
    <property type="term" value="C:cytosol"/>
    <property type="evidence" value="ECO:0007669"/>
    <property type="project" value="TreeGrafter"/>
</dbReference>
<dbReference type="NCBIfam" id="TIGR00461">
    <property type="entry name" value="gcvP"/>
    <property type="match status" value="1"/>
</dbReference>
<dbReference type="Pfam" id="PF02347">
    <property type="entry name" value="GDC-P"/>
    <property type="match status" value="2"/>
</dbReference>
<dbReference type="GO" id="GO:0004375">
    <property type="term" value="F:glycine dehydrogenase (decarboxylating) activity"/>
    <property type="evidence" value="ECO:0007669"/>
    <property type="project" value="UniProtKB-EC"/>
</dbReference>
<dbReference type="EMBL" id="CP036287">
    <property type="protein sequence ID" value="QDU66810.1"/>
    <property type="molecule type" value="Genomic_DNA"/>
</dbReference>
<dbReference type="InterPro" id="IPR049316">
    <property type="entry name" value="GDC-P_C"/>
</dbReference>
<feature type="domain" description="Glycine cleavage system P-protein N-terminal" evidence="10">
    <location>
        <begin position="632"/>
        <end position="740"/>
    </location>
</feature>
<dbReference type="InterPro" id="IPR015422">
    <property type="entry name" value="PyrdxlP-dep_Trfase_small"/>
</dbReference>
<name>A0A518BIK0_9BACT</name>
<evidence type="ECO:0000256" key="5">
    <source>
        <dbReference type="ARBA" id="ARBA00022898"/>
    </source>
</evidence>
<feature type="domain" description="Glycine dehydrogenase C-terminal" evidence="11">
    <location>
        <begin position="781"/>
        <end position="902"/>
    </location>
</feature>
<dbReference type="CDD" id="cd00613">
    <property type="entry name" value="GDC-P"/>
    <property type="match status" value="2"/>
</dbReference>
<evidence type="ECO:0000259" key="11">
    <source>
        <dbReference type="Pfam" id="PF21478"/>
    </source>
</evidence>
<comment type="similarity">
    <text evidence="3 8">Belongs to the GcvP family.</text>
</comment>
<dbReference type="InterPro" id="IPR003437">
    <property type="entry name" value="GcvP"/>
</dbReference>
<dbReference type="Gene3D" id="3.90.1150.10">
    <property type="entry name" value="Aspartate Aminotransferase, domain 1"/>
    <property type="match status" value="2"/>
</dbReference>
<evidence type="ECO:0000256" key="9">
    <source>
        <dbReference type="PIRSR" id="PIRSR603437-50"/>
    </source>
</evidence>
<keyword evidence="13" id="KW-1185">Reference proteome</keyword>
<protein>
    <recommendedName>
        <fullName evidence="8">Glycine dehydrogenase (decarboxylating)</fullName>
        <ecNumber evidence="8">1.4.4.2</ecNumber>
    </recommendedName>
    <alternativeName>
        <fullName evidence="8">Glycine cleavage system P-protein</fullName>
    </alternativeName>
    <alternativeName>
        <fullName evidence="8">Glycine decarboxylase</fullName>
    </alternativeName>
    <alternativeName>
        <fullName evidence="8">Glycine dehydrogenase (aminomethyl-transferring)</fullName>
    </alternativeName>
</protein>
<dbReference type="RefSeq" id="WP_419192283.1">
    <property type="nucleotide sequence ID" value="NZ_CP036287.1"/>
</dbReference>
<comment type="cofactor">
    <cofactor evidence="1 8 9">
        <name>pyridoxal 5'-phosphate</name>
        <dbReference type="ChEBI" id="CHEBI:597326"/>
    </cofactor>
</comment>
<sequence length="976" mass="105307">MSDALNLEPALGPSDTFVHRHNGPRPHDVEQMLGAIGVDSLETLVAQTIPATIRLGRELELGPPRGEYELLAELRQIAAQNVVAKSYIGAGYYGTIVPPVIQRNVLENPGWYTQYTPYQAEISQGRLEALLNYQTAITDLTGLPLANASLLDEGTAAAEALAMCLAAGRGKSPAAYFVSERCHPQTIEVVRTRAAAVGAEVHVGDAQSFDFAGTPVAGVLLQYPDTYGRIDAFDAICEHAHAAGARVVVATDLLALTLLRPPGEFGADVAVGSAQRFGVPMGYGGPHAAFLATTDEFKRIMPGRIIGVSIDSKGNRALRMAMQTREQHIRRDKATSNICTAQVLLAVMAGFYAVYHGPEGLRRIARRVHALTGAVSAFLREAGFDVDGGPVFDTLRVDCGAGGAPKRVGAGHERGINLRDIDQQFVGISLDETTTLADVVALLDLFGIAAKPHDVEEVVRTMEAQLGRPHLRTSPYLTHPVFHEYRSEHELLRYIHRLQARDLSLTHSMIPLGSCTMKLNATAEMVPVTWPEFGGLHPFAPLSQARGYARLFADLERWLAEITGFAAVSLQPNAGSQGEYAGLLAIRAFHQSLGEGDRTVCLIPTSAHGTNPASAVMAGMRVVAVKCDASGNIDLADLRAQVEKHKDQLGALMITYPSTHGVFEESVIEICDLVHKAGGQVYLDGANMNAQVGLCRPGDFGADVCHLNLHKTFCIPHGGGGPGVGPIGVAEHLAPFLPGHGLVDNGGKTGPVASAPWGSASILTISWVYIALMGARGLREASQLAILNANYMARRLEGEFPILYRGAKGRVAHEFIVDLRPFEKSAGVTAEDVAKRLMDYGFHAPTMSWPVAGTVMIEPTESESKPELDRYCEALLSIRGEIRAIEEGRWARGDNPLENAPHTLADITGDTWDRGYSRETAGFPVPWLREFKFWPFVGRIDNGYGDRHLICTCPTVEELAEQEELDSTDQREPALA</sequence>
<evidence type="ECO:0000313" key="13">
    <source>
        <dbReference type="Proteomes" id="UP000316921"/>
    </source>
</evidence>
<accession>A0A518BIK0</accession>
<keyword evidence="6 8" id="KW-0560">Oxidoreductase</keyword>
<dbReference type="InterPro" id="IPR020581">
    <property type="entry name" value="GDC_P"/>
</dbReference>
<evidence type="ECO:0000256" key="3">
    <source>
        <dbReference type="ARBA" id="ARBA00010756"/>
    </source>
</evidence>
<dbReference type="PANTHER" id="PTHR11773">
    <property type="entry name" value="GLYCINE DEHYDROGENASE, DECARBOXYLATING"/>
    <property type="match status" value="1"/>
</dbReference>
<dbReference type="AlphaFoldDB" id="A0A518BIK0"/>
<comment type="subunit">
    <text evidence="4 8">The glycine cleavage system is composed of four proteins: P, T, L and H.</text>
</comment>
<evidence type="ECO:0000256" key="8">
    <source>
        <dbReference type="HAMAP-Rule" id="MF_00711"/>
    </source>
</evidence>
<dbReference type="InterPro" id="IPR015421">
    <property type="entry name" value="PyrdxlP-dep_Trfase_major"/>
</dbReference>
<dbReference type="FunFam" id="3.90.1150.10:FF:000007">
    <property type="entry name" value="Glycine dehydrogenase (decarboxylating), mitochondrial"/>
    <property type="match status" value="1"/>
</dbReference>
<dbReference type="Proteomes" id="UP000316921">
    <property type="component" value="Chromosome"/>
</dbReference>
<evidence type="ECO:0000256" key="2">
    <source>
        <dbReference type="ARBA" id="ARBA00003788"/>
    </source>
</evidence>
<evidence type="ECO:0000259" key="10">
    <source>
        <dbReference type="Pfam" id="PF02347"/>
    </source>
</evidence>